<evidence type="ECO:0000259" key="1">
    <source>
        <dbReference type="Pfam" id="PF13391"/>
    </source>
</evidence>
<sequence length="375" mass="41655">MAGSAHLYVPLHGPDNSQDHAAFWLPCLEIPIDRLADFSLKPYRWLCYAGHCIMGVEGSLSFSPTDLGGTGFDYDAPFESTFICGLYFHPRGPIFPIDPDFEDASSTAQSEKQASAFRTSIVERDGTCIVADDPPRSCDAAYLIRHSKGSEYIERFTQRRGGDVITDIDDPRNGLLVNTSLQYEFGHSVAILPTPNFIMKTSDIVPGTAPDDARWTVHDFAEPTTRTAHLRAGILAGHAVRTSSTSQRGTWPPHCLFAAVYASALITTWPVEEFLTQVRSMWAETFYPGGRKAVSDQRKAKRKKTVEKSELGNEQGDNIDVFDVLLMLREMGAYNMARKPISQPSSAQKTHEDAQERVLPWLQSLHDSNTSSEHL</sequence>
<dbReference type="Pfam" id="PF13391">
    <property type="entry name" value="HNH_2"/>
    <property type="match status" value="1"/>
</dbReference>
<evidence type="ECO:0000313" key="3">
    <source>
        <dbReference type="Proteomes" id="UP000218334"/>
    </source>
</evidence>
<dbReference type="InterPro" id="IPR003615">
    <property type="entry name" value="HNH_nuc"/>
</dbReference>
<proteinExistence type="predicted"/>
<dbReference type="AlphaFoldDB" id="A0A2H3AYL3"/>
<dbReference type="Proteomes" id="UP000218334">
    <property type="component" value="Unassembled WGS sequence"/>
</dbReference>
<evidence type="ECO:0000313" key="2">
    <source>
        <dbReference type="EMBL" id="PBK61794.1"/>
    </source>
</evidence>
<keyword evidence="3" id="KW-1185">Reference proteome</keyword>
<reference evidence="3" key="1">
    <citation type="journal article" date="2017" name="Nat. Ecol. Evol.">
        <title>Genome expansion and lineage-specific genetic innovations in the forest pathogenic fungi Armillaria.</title>
        <authorList>
            <person name="Sipos G."/>
            <person name="Prasanna A.N."/>
            <person name="Walter M.C."/>
            <person name="O'Connor E."/>
            <person name="Balint B."/>
            <person name="Krizsan K."/>
            <person name="Kiss B."/>
            <person name="Hess J."/>
            <person name="Varga T."/>
            <person name="Slot J."/>
            <person name="Riley R."/>
            <person name="Boka B."/>
            <person name="Rigling D."/>
            <person name="Barry K."/>
            <person name="Lee J."/>
            <person name="Mihaltcheva S."/>
            <person name="LaButti K."/>
            <person name="Lipzen A."/>
            <person name="Waldron R."/>
            <person name="Moloney N.M."/>
            <person name="Sperisen C."/>
            <person name="Kredics L."/>
            <person name="Vagvoelgyi C."/>
            <person name="Patrignani A."/>
            <person name="Fitzpatrick D."/>
            <person name="Nagy I."/>
            <person name="Doyle S."/>
            <person name="Anderson J.B."/>
            <person name="Grigoriev I.V."/>
            <person name="Gueldener U."/>
            <person name="Muensterkoetter M."/>
            <person name="Nagy L.G."/>
        </authorList>
    </citation>
    <scope>NUCLEOTIDE SEQUENCE [LARGE SCALE GENOMIC DNA]</scope>
    <source>
        <strain evidence="3">28-4</strain>
    </source>
</reference>
<name>A0A2H3AYL3_9AGAR</name>
<protein>
    <recommendedName>
        <fullName evidence="1">HNH nuclease domain-containing protein</fullName>
    </recommendedName>
</protein>
<accession>A0A2H3AYL3</accession>
<gene>
    <name evidence="2" type="ORF">ARMSODRAFT_1089471</name>
</gene>
<organism evidence="2 3">
    <name type="scientific">Armillaria solidipes</name>
    <dbReference type="NCBI Taxonomy" id="1076256"/>
    <lineage>
        <taxon>Eukaryota</taxon>
        <taxon>Fungi</taxon>
        <taxon>Dikarya</taxon>
        <taxon>Basidiomycota</taxon>
        <taxon>Agaricomycotina</taxon>
        <taxon>Agaricomycetes</taxon>
        <taxon>Agaricomycetidae</taxon>
        <taxon>Agaricales</taxon>
        <taxon>Marasmiineae</taxon>
        <taxon>Physalacriaceae</taxon>
        <taxon>Armillaria</taxon>
    </lineage>
</organism>
<dbReference type="EMBL" id="KZ293472">
    <property type="protein sequence ID" value="PBK61794.1"/>
    <property type="molecule type" value="Genomic_DNA"/>
</dbReference>
<feature type="domain" description="HNH nuclease" evidence="1">
    <location>
        <begin position="133"/>
        <end position="185"/>
    </location>
</feature>